<dbReference type="Proteomes" id="UP001610446">
    <property type="component" value="Unassembled WGS sequence"/>
</dbReference>
<dbReference type="CDD" id="cd00067">
    <property type="entry name" value="GAL4"/>
    <property type="match status" value="1"/>
</dbReference>
<dbReference type="SUPFAM" id="SSF57701">
    <property type="entry name" value="Zn2/Cys6 DNA-binding domain"/>
    <property type="match status" value="1"/>
</dbReference>
<feature type="region of interest" description="Disordered" evidence="6">
    <location>
        <begin position="1"/>
        <end position="20"/>
    </location>
</feature>
<gene>
    <name evidence="8" type="ORF">BJY01DRAFT_6111</name>
</gene>
<evidence type="ECO:0000313" key="8">
    <source>
        <dbReference type="EMBL" id="KAL2842191.1"/>
    </source>
</evidence>
<dbReference type="SMART" id="SM00906">
    <property type="entry name" value="Fungal_trans"/>
    <property type="match status" value="1"/>
</dbReference>
<feature type="domain" description="Zn(2)-C6 fungal-type" evidence="7">
    <location>
        <begin position="22"/>
        <end position="52"/>
    </location>
</feature>
<dbReference type="Pfam" id="PF00172">
    <property type="entry name" value="Zn_clus"/>
    <property type="match status" value="1"/>
</dbReference>
<dbReference type="Pfam" id="PF04082">
    <property type="entry name" value="Fungal_trans"/>
    <property type="match status" value="1"/>
</dbReference>
<accession>A0ABR4JQ80</accession>
<feature type="compositionally biased region" description="Polar residues" evidence="6">
    <location>
        <begin position="106"/>
        <end position="121"/>
    </location>
</feature>
<keyword evidence="4" id="KW-0804">Transcription</keyword>
<evidence type="ECO:0000256" key="5">
    <source>
        <dbReference type="ARBA" id="ARBA00023242"/>
    </source>
</evidence>
<sequence>MASPERPASPPGEHRKKRIPNACLQCKQKKKRCDGAVPRCLSCTERHLACTYLEIRRRGRGKAKSYLEKLEARVAELEASMHSSANGPVESNSSNTAAADARPTAENPSETYDTEPQSTITNCPVYREPEARLSAEQPAEPQSTHERMQAALREKLFATLPERTAIEEALQEPNRSPFTSQIFIELPPKVYLESLLLGGVDELHYSLPLFDTRIVADLVQEYSSNPTLPRGRYPERWAMLNAAIAVTMQVRAARGSHSEMMQLSFHFFRNAFSMYAALTVRGADILALEALLAMAVYIRGFSDTRTTSTLVSTAARLALSLGLHQKTFYSTQDLTPAKRNRHIRVFWIAYLLDKDISMRTGLPSNFDDDAITLDLPGPELISTASSQEPTIPDASTFFQCRINLATIESKVERRLRPFSSGSTSSFPSAPRQTLGQVMSLVQNLEIQMETWNESLPSILRPLKEINWSEIPPDTRGPIISFHFVYYRIVGETHSFALAHLKQDVEAEAAAGVDISPMRLGQIKFLTITQAFAAGQIISLMQHLPWQQPGHLWYLLHYPLAACITLVAIVLDNPTDPQACPCARDIGDFVKFLQKVQRENTLDVQPLLDLVCALESLVLRANSDTAAPRGVELGLGLGFDPRNDAIPRRTELNLDILSHANGGTISSMQLACGLMGNMPNLRSVAARAFSSLVPGVQQISSPASSSASLLAPLSLDPDTYGFVFA</sequence>
<evidence type="ECO:0000256" key="1">
    <source>
        <dbReference type="ARBA" id="ARBA00022723"/>
    </source>
</evidence>
<keyword evidence="9" id="KW-1185">Reference proteome</keyword>
<evidence type="ECO:0000259" key="7">
    <source>
        <dbReference type="PROSITE" id="PS50048"/>
    </source>
</evidence>
<protein>
    <submittedName>
        <fullName evidence="8">Fungal-specific transcription factor domain-containing protein</fullName>
    </submittedName>
</protein>
<dbReference type="InterPro" id="IPR050987">
    <property type="entry name" value="AtrR-like"/>
</dbReference>
<dbReference type="InterPro" id="IPR036864">
    <property type="entry name" value="Zn2-C6_fun-type_DNA-bd_sf"/>
</dbReference>
<dbReference type="SMART" id="SM00066">
    <property type="entry name" value="GAL4"/>
    <property type="match status" value="1"/>
</dbReference>
<dbReference type="PANTHER" id="PTHR46910:SF25">
    <property type="entry name" value="ABC-TRANSPORTER-REGULATING TRANSCRIPTION FACTOR"/>
    <property type="match status" value="1"/>
</dbReference>
<keyword evidence="3" id="KW-0238">DNA-binding</keyword>
<proteinExistence type="predicted"/>
<dbReference type="InterPro" id="IPR007219">
    <property type="entry name" value="XnlR_reg_dom"/>
</dbReference>
<evidence type="ECO:0000256" key="6">
    <source>
        <dbReference type="SAM" id="MobiDB-lite"/>
    </source>
</evidence>
<dbReference type="InterPro" id="IPR001138">
    <property type="entry name" value="Zn2Cys6_DnaBD"/>
</dbReference>
<organism evidence="8 9">
    <name type="scientific">Aspergillus pseudoustus</name>
    <dbReference type="NCBI Taxonomy" id="1810923"/>
    <lineage>
        <taxon>Eukaryota</taxon>
        <taxon>Fungi</taxon>
        <taxon>Dikarya</taxon>
        <taxon>Ascomycota</taxon>
        <taxon>Pezizomycotina</taxon>
        <taxon>Eurotiomycetes</taxon>
        <taxon>Eurotiomycetidae</taxon>
        <taxon>Eurotiales</taxon>
        <taxon>Aspergillaceae</taxon>
        <taxon>Aspergillus</taxon>
        <taxon>Aspergillus subgen. Nidulantes</taxon>
    </lineage>
</organism>
<dbReference type="PROSITE" id="PS50048">
    <property type="entry name" value="ZN2_CY6_FUNGAL_2"/>
    <property type="match status" value="1"/>
</dbReference>
<reference evidence="8 9" key="1">
    <citation type="submission" date="2024-07" db="EMBL/GenBank/DDBJ databases">
        <title>Section-level genome sequencing and comparative genomics of Aspergillus sections Usti and Cavernicolus.</title>
        <authorList>
            <consortium name="Lawrence Berkeley National Laboratory"/>
            <person name="Nybo J.L."/>
            <person name="Vesth T.C."/>
            <person name="Theobald S."/>
            <person name="Frisvad J.C."/>
            <person name="Larsen T.O."/>
            <person name="Kjaerboelling I."/>
            <person name="Rothschild-Mancinelli K."/>
            <person name="Lyhne E.K."/>
            <person name="Kogle M.E."/>
            <person name="Barry K."/>
            <person name="Clum A."/>
            <person name="Na H."/>
            <person name="Ledsgaard L."/>
            <person name="Lin J."/>
            <person name="Lipzen A."/>
            <person name="Kuo A."/>
            <person name="Riley R."/>
            <person name="Mondo S."/>
            <person name="Labutti K."/>
            <person name="Haridas S."/>
            <person name="Pangalinan J."/>
            <person name="Salamov A.A."/>
            <person name="Simmons B.A."/>
            <person name="Magnuson J.K."/>
            <person name="Chen J."/>
            <person name="Drula E."/>
            <person name="Henrissat B."/>
            <person name="Wiebenga A."/>
            <person name="Lubbers R.J."/>
            <person name="Gomes A.C."/>
            <person name="Makela M.R."/>
            <person name="Stajich J."/>
            <person name="Grigoriev I.V."/>
            <person name="Mortensen U.H."/>
            <person name="De Vries R.P."/>
            <person name="Baker S.E."/>
            <person name="Andersen M.R."/>
        </authorList>
    </citation>
    <scope>NUCLEOTIDE SEQUENCE [LARGE SCALE GENOMIC DNA]</scope>
    <source>
        <strain evidence="8 9">CBS 123904</strain>
    </source>
</reference>
<dbReference type="EMBL" id="JBFXLU010000102">
    <property type="protein sequence ID" value="KAL2842191.1"/>
    <property type="molecule type" value="Genomic_DNA"/>
</dbReference>
<evidence type="ECO:0000256" key="2">
    <source>
        <dbReference type="ARBA" id="ARBA00023015"/>
    </source>
</evidence>
<keyword evidence="2" id="KW-0805">Transcription regulation</keyword>
<evidence type="ECO:0000256" key="4">
    <source>
        <dbReference type="ARBA" id="ARBA00023163"/>
    </source>
</evidence>
<feature type="compositionally biased region" description="Polar residues" evidence="6">
    <location>
        <begin position="81"/>
        <end position="97"/>
    </location>
</feature>
<evidence type="ECO:0000313" key="9">
    <source>
        <dbReference type="Proteomes" id="UP001610446"/>
    </source>
</evidence>
<feature type="region of interest" description="Disordered" evidence="6">
    <location>
        <begin position="81"/>
        <end position="121"/>
    </location>
</feature>
<name>A0ABR4JQ80_9EURO</name>
<comment type="caution">
    <text evidence="8">The sequence shown here is derived from an EMBL/GenBank/DDBJ whole genome shotgun (WGS) entry which is preliminary data.</text>
</comment>
<dbReference type="Gene3D" id="4.10.240.10">
    <property type="entry name" value="Zn(2)-C6 fungal-type DNA-binding domain"/>
    <property type="match status" value="1"/>
</dbReference>
<evidence type="ECO:0000256" key="3">
    <source>
        <dbReference type="ARBA" id="ARBA00023125"/>
    </source>
</evidence>
<keyword evidence="5" id="KW-0539">Nucleus</keyword>
<dbReference type="CDD" id="cd12148">
    <property type="entry name" value="fungal_TF_MHR"/>
    <property type="match status" value="1"/>
</dbReference>
<keyword evidence="1" id="KW-0479">Metal-binding</keyword>
<dbReference type="PROSITE" id="PS00463">
    <property type="entry name" value="ZN2_CY6_FUNGAL_1"/>
    <property type="match status" value="1"/>
</dbReference>
<dbReference type="PANTHER" id="PTHR46910">
    <property type="entry name" value="TRANSCRIPTION FACTOR PDR1"/>
    <property type="match status" value="1"/>
</dbReference>